<dbReference type="Proteomes" id="UP001597452">
    <property type="component" value="Unassembled WGS sequence"/>
</dbReference>
<dbReference type="EMBL" id="JBHUMZ010000013">
    <property type="protein sequence ID" value="MFD2638058.1"/>
    <property type="molecule type" value="Genomic_DNA"/>
</dbReference>
<name>A0ABW5Q8M1_9BACI</name>
<keyword evidence="1" id="KW-0472">Membrane</keyword>
<protein>
    <submittedName>
        <fullName evidence="2">Uncharacterized protein</fullName>
    </submittedName>
</protein>
<feature type="transmembrane region" description="Helical" evidence="1">
    <location>
        <begin position="6"/>
        <end position="34"/>
    </location>
</feature>
<evidence type="ECO:0000256" key="1">
    <source>
        <dbReference type="SAM" id="Phobius"/>
    </source>
</evidence>
<keyword evidence="1" id="KW-0812">Transmembrane</keyword>
<reference evidence="3" key="1">
    <citation type="journal article" date="2019" name="Int. J. Syst. Evol. Microbiol.">
        <title>The Global Catalogue of Microorganisms (GCM) 10K type strain sequencing project: providing services to taxonomists for standard genome sequencing and annotation.</title>
        <authorList>
            <consortium name="The Broad Institute Genomics Platform"/>
            <consortium name="The Broad Institute Genome Sequencing Center for Infectious Disease"/>
            <person name="Wu L."/>
            <person name="Ma J."/>
        </authorList>
    </citation>
    <scope>NUCLEOTIDE SEQUENCE [LARGE SCALE GENOMIC DNA]</scope>
    <source>
        <strain evidence="3">TISTR 1571</strain>
    </source>
</reference>
<keyword evidence="3" id="KW-1185">Reference proteome</keyword>
<keyword evidence="1" id="KW-1133">Transmembrane helix</keyword>
<organism evidence="2 3">
    <name type="scientific">Piscibacillus salipiscarius</name>
    <dbReference type="NCBI Taxonomy" id="299480"/>
    <lineage>
        <taxon>Bacteria</taxon>
        <taxon>Bacillati</taxon>
        <taxon>Bacillota</taxon>
        <taxon>Bacilli</taxon>
        <taxon>Bacillales</taxon>
        <taxon>Bacillaceae</taxon>
        <taxon>Piscibacillus</taxon>
    </lineage>
</organism>
<dbReference type="RefSeq" id="WP_377327618.1">
    <property type="nucleotide sequence ID" value="NZ_JBHUMZ010000013.1"/>
</dbReference>
<gene>
    <name evidence="2" type="ORF">ACFSW4_04145</name>
</gene>
<sequence>MKYYESTFVILAVVGGLTTMSDTPVIVLPMFVFIGKKEAALLLAEARQRVTFA</sequence>
<evidence type="ECO:0000313" key="2">
    <source>
        <dbReference type="EMBL" id="MFD2638058.1"/>
    </source>
</evidence>
<evidence type="ECO:0000313" key="3">
    <source>
        <dbReference type="Proteomes" id="UP001597452"/>
    </source>
</evidence>
<comment type="caution">
    <text evidence="2">The sequence shown here is derived from an EMBL/GenBank/DDBJ whole genome shotgun (WGS) entry which is preliminary data.</text>
</comment>
<accession>A0ABW5Q8M1</accession>
<proteinExistence type="predicted"/>